<accession>A0A4Q7DSR0</accession>
<evidence type="ECO:0000313" key="2">
    <source>
        <dbReference type="Proteomes" id="UP000292818"/>
    </source>
</evidence>
<keyword evidence="1" id="KW-0547">Nucleotide-binding</keyword>
<protein>
    <submittedName>
        <fullName evidence="1">DNA or RNA helicases of superfamily II-like protein</fullName>
    </submittedName>
</protein>
<proteinExistence type="predicted"/>
<keyword evidence="1" id="KW-0378">Hydrolase</keyword>
<comment type="caution">
    <text evidence="1">The sequence shown here is derived from an EMBL/GenBank/DDBJ whole genome shotgun (WGS) entry which is preliminary data.</text>
</comment>
<gene>
    <name evidence="1" type="ORF">LDELB18P1_1913</name>
</gene>
<reference evidence="1 2" key="1">
    <citation type="submission" date="2019-01" db="EMBL/GenBank/DDBJ databases">
        <title>Colonization of the human gut by bovine bacteria present in Parmesan cheese.</title>
        <authorList>
            <person name="Lugli G.A."/>
            <person name="Milani C."/>
        </authorList>
    </citation>
    <scope>NUCLEOTIDE SEQUENCE [LARGE SCALE GENOMIC DNA]</scope>
    <source>
        <strain evidence="1 2">LDELB18P1</strain>
    </source>
</reference>
<name>A0A4Q7DSR0_9LACO</name>
<dbReference type="EMBL" id="SETJ01000088">
    <property type="protein sequence ID" value="RZM15349.1"/>
    <property type="molecule type" value="Genomic_DNA"/>
</dbReference>
<keyword evidence="1" id="KW-0347">Helicase</keyword>
<sequence length="440" mass="51290">MKQAVSVGWDAPRAKILVKLRLNTTARFTIQTIGRIRRMPEQKHYNNALLDDAYVYSNDEKYVADIIKQNAGGILTQMGLKQEVSQDVFHLDSIKKGETLYKDLSAVTQALRREFEKEFHISPNEQPKKNKEIFTEYNWYFGTDILTELPSGKIEKLSDIAELARKPAHIPITNTRDFGYRYDAVMALIRPYLHIGSDLKDVRAIISDLFANSEPGSDVKRILTLKPRERYGFVINNARKLRDVVKRMDASWHQDLYSYQMTIGQSLQNYTFKQVPFRLNEREGYLDTGRKEPLLTKNVYTGYTKANWLKQSHGEKMFEDQAEKIPKIKWVYRSKDHGQEYFSIVYDEGTRDYYPDYLVRTVDDETYIIEIKGADNDDEYAEAKFNALKEYVQSDAANGAKFAFVRQSKKFPTMLVYSDTKWVEDPDDTSVWKPIAELFR</sequence>
<evidence type="ECO:0000313" key="1">
    <source>
        <dbReference type="EMBL" id="RZM15349.1"/>
    </source>
</evidence>
<organism evidence="1 2">
    <name type="scientific">Lactobacillus delbrueckii</name>
    <dbReference type="NCBI Taxonomy" id="1584"/>
    <lineage>
        <taxon>Bacteria</taxon>
        <taxon>Bacillati</taxon>
        <taxon>Bacillota</taxon>
        <taxon>Bacilli</taxon>
        <taxon>Lactobacillales</taxon>
        <taxon>Lactobacillaceae</taxon>
        <taxon>Lactobacillus</taxon>
    </lineage>
</organism>
<dbReference type="Proteomes" id="UP000292818">
    <property type="component" value="Unassembled WGS sequence"/>
</dbReference>
<keyword evidence="1" id="KW-0067">ATP-binding</keyword>
<dbReference type="GO" id="GO:0004386">
    <property type="term" value="F:helicase activity"/>
    <property type="evidence" value="ECO:0007669"/>
    <property type="project" value="UniProtKB-KW"/>
</dbReference>
<dbReference type="AlphaFoldDB" id="A0A4Q7DSR0"/>